<dbReference type="PANTHER" id="PTHR34183:SF8">
    <property type="entry name" value="ENDOLYTIC PEPTIDOGLYCAN TRANSGLYCOSYLASE RLPA-RELATED"/>
    <property type="match status" value="1"/>
</dbReference>
<dbReference type="Gene3D" id="2.40.40.10">
    <property type="entry name" value="RlpA-like domain"/>
    <property type="match status" value="1"/>
</dbReference>
<evidence type="ECO:0000256" key="1">
    <source>
        <dbReference type="ARBA" id="ARBA00022729"/>
    </source>
</evidence>
<dbReference type="PROSITE" id="PS51724">
    <property type="entry name" value="SPOR"/>
    <property type="match status" value="1"/>
</dbReference>
<keyword evidence="2 4" id="KW-0456">Lyase</keyword>
<dbReference type="EMBL" id="AGRW01000054">
    <property type="protein sequence ID" value="EIC00649.1"/>
    <property type="molecule type" value="Genomic_DNA"/>
</dbReference>
<dbReference type="SUPFAM" id="SSF110997">
    <property type="entry name" value="Sporulation related repeat"/>
    <property type="match status" value="1"/>
</dbReference>
<dbReference type="InterPro" id="IPR012997">
    <property type="entry name" value="RplA"/>
</dbReference>
<dbReference type="AlphaFoldDB" id="H7EP16"/>
<evidence type="ECO:0000313" key="8">
    <source>
        <dbReference type="Proteomes" id="UP000003571"/>
    </source>
</evidence>
<dbReference type="GO" id="GO:0071555">
    <property type="term" value="P:cell wall organization"/>
    <property type="evidence" value="ECO:0007669"/>
    <property type="project" value="UniProtKB-KW"/>
</dbReference>
<evidence type="ECO:0000313" key="7">
    <source>
        <dbReference type="EMBL" id="EIC00649.1"/>
    </source>
</evidence>
<sequence precursor="true">MNSQKQKTDNETMKKLPFVLLLLLTAASATFAEELFKSNVTASYYADKFHGKKTSSGETFNMYAFTAAHKTLPFNTIVKVTNLENGKSVNVRINDRGPFAEGREIDVSRAAAEKLNMLSTGTAQVSIEIVQLGEAESTETSVAPSAPAASKARFANAPNKKWDIQLGAFAKRENAEALGQKLVDAGFQNVVFQKTSQVTRVVIKDIATANVQDVLTELERKGFTDYFVRERKADSVVTPPSSSSDTSVDAK</sequence>
<keyword evidence="3 4" id="KW-0961">Cell wall biogenesis/degradation</keyword>
<keyword evidence="1 4" id="KW-0732">Signal</keyword>
<dbReference type="GO" id="GO:0000270">
    <property type="term" value="P:peptidoglycan metabolic process"/>
    <property type="evidence" value="ECO:0007669"/>
    <property type="project" value="UniProtKB-UniRule"/>
</dbReference>
<dbReference type="NCBIfam" id="TIGR00413">
    <property type="entry name" value="rlpA"/>
    <property type="match status" value="1"/>
</dbReference>
<accession>H7EP16</accession>
<dbReference type="GO" id="GO:0042834">
    <property type="term" value="F:peptidoglycan binding"/>
    <property type="evidence" value="ECO:0007669"/>
    <property type="project" value="InterPro"/>
</dbReference>
<dbReference type="GO" id="GO:0008932">
    <property type="term" value="F:lytic endotransglycosylase activity"/>
    <property type="evidence" value="ECO:0007669"/>
    <property type="project" value="UniProtKB-UniRule"/>
</dbReference>
<dbReference type="InterPro" id="IPR036908">
    <property type="entry name" value="RlpA-like_sf"/>
</dbReference>
<organism evidence="7 8">
    <name type="scientific">Treponema saccharophilum DSM 2985</name>
    <dbReference type="NCBI Taxonomy" id="907348"/>
    <lineage>
        <taxon>Bacteria</taxon>
        <taxon>Pseudomonadati</taxon>
        <taxon>Spirochaetota</taxon>
        <taxon>Spirochaetia</taxon>
        <taxon>Spirochaetales</taxon>
        <taxon>Treponemataceae</taxon>
        <taxon>Treponema</taxon>
    </lineage>
</organism>
<name>H7EP16_9SPIR</name>
<feature type="signal peptide" evidence="4">
    <location>
        <begin position="1"/>
        <end position="32"/>
    </location>
</feature>
<keyword evidence="7" id="KW-0449">Lipoprotein</keyword>
<comment type="caution">
    <text evidence="7">The sequence shown here is derived from an EMBL/GenBank/DDBJ whole genome shotgun (WGS) entry which is preliminary data.</text>
</comment>
<proteinExistence type="inferred from homology"/>
<dbReference type="InterPro" id="IPR036680">
    <property type="entry name" value="SPOR-like_sf"/>
</dbReference>
<evidence type="ECO:0000256" key="2">
    <source>
        <dbReference type="ARBA" id="ARBA00023239"/>
    </source>
</evidence>
<dbReference type="CDD" id="cd22268">
    <property type="entry name" value="DPBB_RlpA-like"/>
    <property type="match status" value="1"/>
</dbReference>
<dbReference type="EC" id="4.2.2.-" evidence="4"/>
<comment type="similarity">
    <text evidence="4 5">Belongs to the RlpA family.</text>
</comment>
<evidence type="ECO:0000256" key="3">
    <source>
        <dbReference type="ARBA" id="ARBA00023316"/>
    </source>
</evidence>
<reference evidence="7 8" key="1">
    <citation type="submission" date="2011-09" db="EMBL/GenBank/DDBJ databases">
        <title>The draft genome of Treponema saccharophilum DSM 2985.</title>
        <authorList>
            <consortium name="US DOE Joint Genome Institute (JGI-PGF)"/>
            <person name="Lucas S."/>
            <person name="Copeland A."/>
            <person name="Lapidus A."/>
            <person name="Glavina del Rio T."/>
            <person name="Dalin E."/>
            <person name="Tice H."/>
            <person name="Bruce D."/>
            <person name="Goodwin L."/>
            <person name="Pitluck S."/>
            <person name="Peters L."/>
            <person name="Kyrpides N."/>
            <person name="Mavromatis K."/>
            <person name="Ivanova N."/>
            <person name="Markowitz V."/>
            <person name="Cheng J.-F."/>
            <person name="Hugenholtz P."/>
            <person name="Woyke T."/>
            <person name="Wu D."/>
            <person name="Gronow S."/>
            <person name="Wellnitz S."/>
            <person name="Brambilla E."/>
            <person name="Klenk H.-P."/>
            <person name="Eisen J.A."/>
        </authorList>
    </citation>
    <scope>NUCLEOTIDE SEQUENCE [LARGE SCALE GENOMIC DNA]</scope>
    <source>
        <strain evidence="7 8">DSM 2985</strain>
    </source>
</reference>
<dbReference type="HAMAP" id="MF_02071">
    <property type="entry name" value="RlpA"/>
    <property type="match status" value="1"/>
</dbReference>
<feature type="domain" description="SPOR" evidence="6">
    <location>
        <begin position="156"/>
        <end position="233"/>
    </location>
</feature>
<evidence type="ECO:0000256" key="5">
    <source>
        <dbReference type="RuleBase" id="RU003495"/>
    </source>
</evidence>
<dbReference type="Gene3D" id="3.30.70.1070">
    <property type="entry name" value="Sporulation related repeat"/>
    <property type="match status" value="1"/>
</dbReference>
<evidence type="ECO:0000259" key="6">
    <source>
        <dbReference type="PROSITE" id="PS51724"/>
    </source>
</evidence>
<dbReference type="InterPro" id="IPR009009">
    <property type="entry name" value="RlpA-like_DPBB"/>
</dbReference>
<keyword evidence="8" id="KW-1185">Reference proteome</keyword>
<dbReference type="SUPFAM" id="SSF50685">
    <property type="entry name" value="Barwin-like endoglucanases"/>
    <property type="match status" value="1"/>
</dbReference>
<dbReference type="STRING" id="907348.TresaDRAFT_0122"/>
<evidence type="ECO:0000256" key="4">
    <source>
        <dbReference type="HAMAP-Rule" id="MF_02071"/>
    </source>
</evidence>
<dbReference type="Pfam" id="PF05036">
    <property type="entry name" value="SPOR"/>
    <property type="match status" value="1"/>
</dbReference>
<comment type="function">
    <text evidence="4">Lytic transglycosylase with a strong preference for naked glycan strands that lack stem peptides.</text>
</comment>
<dbReference type="PANTHER" id="PTHR34183">
    <property type="entry name" value="ENDOLYTIC PEPTIDOGLYCAN TRANSGLYCOSYLASE RLPA"/>
    <property type="match status" value="1"/>
</dbReference>
<dbReference type="Proteomes" id="UP000003571">
    <property type="component" value="Unassembled WGS sequence"/>
</dbReference>
<feature type="chain" id="PRO_5009991794" description="Probable endolytic peptidoglycan transglycosylase RlpA" evidence="4">
    <location>
        <begin position="33"/>
        <end position="251"/>
    </location>
</feature>
<gene>
    <name evidence="4" type="primary">rlpA</name>
    <name evidence="7" type="ORF">TresaDRAFT_0122</name>
</gene>
<dbReference type="eggNOG" id="COG0797">
    <property type="taxonomic scope" value="Bacteria"/>
</dbReference>
<dbReference type="Pfam" id="PF03330">
    <property type="entry name" value="DPBB_1"/>
    <property type="match status" value="1"/>
</dbReference>
<dbReference type="InterPro" id="IPR034718">
    <property type="entry name" value="RlpA"/>
</dbReference>
<dbReference type="InterPro" id="IPR007730">
    <property type="entry name" value="SPOR-like_dom"/>
</dbReference>
<protein>
    <recommendedName>
        <fullName evidence="4">Probable endolytic peptidoglycan transglycosylase RlpA</fullName>
        <ecNumber evidence="4">4.2.2.-</ecNumber>
    </recommendedName>
</protein>